<dbReference type="Pfam" id="PF01909">
    <property type="entry name" value="NTP_transf_2"/>
    <property type="match status" value="1"/>
</dbReference>
<dbReference type="OrthoDB" id="9813766at2"/>
<dbReference type="InterPro" id="IPR002934">
    <property type="entry name" value="Polymerase_NTP_transf_dom"/>
</dbReference>
<keyword evidence="3" id="KW-1185">Reference proteome</keyword>
<dbReference type="CDD" id="cd05403">
    <property type="entry name" value="NT_KNTase_like"/>
    <property type="match status" value="1"/>
</dbReference>
<protein>
    <submittedName>
        <fullName evidence="2">Nucleotidyltransferase domain protein</fullName>
    </submittedName>
</protein>
<evidence type="ECO:0000313" key="3">
    <source>
        <dbReference type="Proteomes" id="UP000265341"/>
    </source>
</evidence>
<evidence type="ECO:0000313" key="2">
    <source>
        <dbReference type="EMBL" id="RIH87650.1"/>
    </source>
</evidence>
<keyword evidence="2" id="KW-0808">Transferase</keyword>
<dbReference type="AlphaFoldDB" id="A0A399EVM4"/>
<organism evidence="2 3">
    <name type="scientific">Calidithermus roseus</name>
    <dbReference type="NCBI Taxonomy" id="1644118"/>
    <lineage>
        <taxon>Bacteria</taxon>
        <taxon>Thermotogati</taxon>
        <taxon>Deinococcota</taxon>
        <taxon>Deinococci</taxon>
        <taxon>Thermales</taxon>
        <taxon>Thermaceae</taxon>
        <taxon>Calidithermus</taxon>
    </lineage>
</organism>
<dbReference type="EMBL" id="QWLA01000017">
    <property type="protein sequence ID" value="RIH87650.1"/>
    <property type="molecule type" value="Genomic_DNA"/>
</dbReference>
<sequence length="121" mass="13654">MPVRSLRSSVITWPSREAVEQVLREWLQRLELPGLLAAGYFGSYARGDQGPGSDLDIILIVQEASLPPWQRPRLLPLEELPVPAEALVYTETEWRSLPRASPRFARTLALEARWLIGPPTL</sequence>
<dbReference type="SUPFAM" id="SSF81301">
    <property type="entry name" value="Nucleotidyltransferase"/>
    <property type="match status" value="1"/>
</dbReference>
<dbReference type="GO" id="GO:0016779">
    <property type="term" value="F:nucleotidyltransferase activity"/>
    <property type="evidence" value="ECO:0007669"/>
    <property type="project" value="InterPro"/>
</dbReference>
<accession>A0A399EVM4</accession>
<dbReference type="RefSeq" id="WP_119276562.1">
    <property type="nucleotide sequence ID" value="NZ_QWLA01000017.1"/>
</dbReference>
<evidence type="ECO:0000259" key="1">
    <source>
        <dbReference type="Pfam" id="PF01909"/>
    </source>
</evidence>
<gene>
    <name evidence="2" type="ORF">Mrose_01207</name>
</gene>
<comment type="caution">
    <text evidence="2">The sequence shown here is derived from an EMBL/GenBank/DDBJ whole genome shotgun (WGS) entry which is preliminary data.</text>
</comment>
<dbReference type="Proteomes" id="UP000265341">
    <property type="component" value="Unassembled WGS sequence"/>
</dbReference>
<proteinExistence type="predicted"/>
<dbReference type="Gene3D" id="3.30.460.10">
    <property type="entry name" value="Beta Polymerase, domain 2"/>
    <property type="match status" value="1"/>
</dbReference>
<reference evidence="2 3" key="1">
    <citation type="submission" date="2018-08" db="EMBL/GenBank/DDBJ databases">
        <title>Meiothermus roseus NBRC 110900 genome sequencing project.</title>
        <authorList>
            <person name="Da Costa M.S."/>
            <person name="Albuquerque L."/>
            <person name="Raposo P."/>
            <person name="Froufe H.J.C."/>
            <person name="Barroso C.S."/>
            <person name="Egas C."/>
        </authorList>
    </citation>
    <scope>NUCLEOTIDE SEQUENCE [LARGE SCALE GENOMIC DNA]</scope>
    <source>
        <strain evidence="2 3">NBRC 110900</strain>
    </source>
</reference>
<name>A0A399EVM4_9DEIN</name>
<feature type="domain" description="Polymerase nucleotidyl transferase" evidence="1">
    <location>
        <begin position="27"/>
        <end position="64"/>
    </location>
</feature>
<dbReference type="InterPro" id="IPR043519">
    <property type="entry name" value="NT_sf"/>
</dbReference>